<name>A0A2M8Q9W8_9CHLR</name>
<feature type="transmembrane region" description="Helical" evidence="1">
    <location>
        <begin position="198"/>
        <end position="218"/>
    </location>
</feature>
<evidence type="ECO:0008006" key="4">
    <source>
        <dbReference type="Google" id="ProtNLM"/>
    </source>
</evidence>
<feature type="transmembrane region" description="Helical" evidence="1">
    <location>
        <begin position="288"/>
        <end position="309"/>
    </location>
</feature>
<dbReference type="Proteomes" id="UP000230790">
    <property type="component" value="Unassembled WGS sequence"/>
</dbReference>
<dbReference type="EMBL" id="PGTN01000129">
    <property type="protein sequence ID" value="PJF46593.1"/>
    <property type="molecule type" value="Genomic_DNA"/>
</dbReference>
<keyword evidence="1" id="KW-1133">Transmembrane helix</keyword>
<evidence type="ECO:0000313" key="3">
    <source>
        <dbReference type="Proteomes" id="UP000230790"/>
    </source>
</evidence>
<proteinExistence type="predicted"/>
<sequence>MPARRSGAGRGGCFTLHWRRYLSAVKGIVHFASGLCVASFVPGVVEQAAQGGLLIALGGACAMLPDTLDFRFAKFIERRDADIIPDRAYPNPQALAEALAHQFALVQPKQPRVVQLHPLRLGVVNWVTYAVRFDSARGEVVVTMNGVEGRAHVGTLDYRYDGALEVIELGGPSLRLSRGTRGYCVEFLPWHRQWSHSLVLAAALGLALAMALGSLAGWVGGLGYAVHVLEDQLGYLGSNLFWPFTRRRFDGLRLLHASDAIPNTVTVWVSLMLLLLNLDRAQEMPLIASGPFLGFAVLAPVALLIAIYARRKWRRYVASLEVERNRDVLAESEDAVS</sequence>
<protein>
    <recommendedName>
        <fullName evidence="4">Metal-dependent hydrolase</fullName>
    </recommendedName>
</protein>
<evidence type="ECO:0000313" key="2">
    <source>
        <dbReference type="EMBL" id="PJF46593.1"/>
    </source>
</evidence>
<comment type="caution">
    <text evidence="2">The sequence shown here is derived from an EMBL/GenBank/DDBJ whole genome shotgun (WGS) entry which is preliminary data.</text>
</comment>
<evidence type="ECO:0000256" key="1">
    <source>
        <dbReference type="SAM" id="Phobius"/>
    </source>
</evidence>
<organism evidence="2 3">
    <name type="scientific">Candidatus Thermofonsia Clade 3 bacterium</name>
    <dbReference type="NCBI Taxonomy" id="2364212"/>
    <lineage>
        <taxon>Bacteria</taxon>
        <taxon>Bacillati</taxon>
        <taxon>Chloroflexota</taxon>
        <taxon>Candidatus Thermofontia</taxon>
        <taxon>Candidatus Thermofonsia Clade 3</taxon>
    </lineage>
</organism>
<reference evidence="2 3" key="1">
    <citation type="submission" date="2017-11" db="EMBL/GenBank/DDBJ databases">
        <title>Evolution of Phototrophy in the Chloroflexi Phylum Driven by Horizontal Gene Transfer.</title>
        <authorList>
            <person name="Ward L.M."/>
            <person name="Hemp J."/>
            <person name="Shih P.M."/>
            <person name="Mcglynn S.E."/>
            <person name="Fischer W."/>
        </authorList>
    </citation>
    <scope>NUCLEOTIDE SEQUENCE [LARGE SCALE GENOMIC DNA]</scope>
    <source>
        <strain evidence="2">JP3_7</strain>
    </source>
</reference>
<dbReference type="Pfam" id="PF04307">
    <property type="entry name" value="YdjM"/>
    <property type="match status" value="1"/>
</dbReference>
<dbReference type="InterPro" id="IPR007404">
    <property type="entry name" value="YdjM-like"/>
</dbReference>
<accession>A0A2M8Q9W8</accession>
<dbReference type="AlphaFoldDB" id="A0A2M8Q9W8"/>
<keyword evidence="1" id="KW-0472">Membrane</keyword>
<keyword evidence="1" id="KW-0812">Transmembrane</keyword>
<gene>
    <name evidence="2" type="ORF">CUN48_13015</name>
</gene>
<feature type="transmembrane region" description="Helical" evidence="1">
    <location>
        <begin position="254"/>
        <end position="276"/>
    </location>
</feature>